<evidence type="ECO:0000256" key="2">
    <source>
        <dbReference type="ARBA" id="ARBA00009477"/>
    </source>
</evidence>
<evidence type="ECO:0000259" key="3">
    <source>
        <dbReference type="Pfam" id="PF25876"/>
    </source>
</evidence>
<dbReference type="Pfam" id="PF25876">
    <property type="entry name" value="HH_MFP_RND"/>
    <property type="match status" value="1"/>
</dbReference>
<dbReference type="InterPro" id="IPR058626">
    <property type="entry name" value="MdtA-like_b-barrel"/>
</dbReference>
<feature type="domain" description="Multidrug resistance protein MdtA-like barrel-sandwich hybrid" evidence="4">
    <location>
        <begin position="67"/>
        <end position="208"/>
    </location>
</feature>
<evidence type="ECO:0000313" key="8">
    <source>
        <dbReference type="Proteomes" id="UP000233526"/>
    </source>
</evidence>
<comment type="caution">
    <text evidence="7">The sequence shown here is derived from an EMBL/GenBank/DDBJ whole genome shotgun (WGS) entry which is preliminary data.</text>
</comment>
<sequence>MQVPNAGRNNYKRSLLTLALIGGLSACGDDATQTAQSMPAVPVVVAEATLTDVPLTTEMVGETAGFREIDVRSRVSGILLKRTYVEGQPVTAGQELFLIDPEPYKVALEQAKGSLAQEQARLNKARADRDRIIPLFKRQVVSRKDYDDTIANYEGAIASLQAVQAKVKEAELNLSYTQVTAPINGMASKSSQSEGSLISTSGDNGLLTTITQFDPLYVNFSYSEQDRLKFENSVKKGVIEAMDATTWRTHIRLADGSLYPEAGKLNFSDNRVDPQTGTIRARAIFDNKEGALLPGQFVRMTIDLGLRKNAIVVPQRAIVQSQADRMMMVLDADNKVIPRPVKLGQVVSEGVLIDSGLNAGDRYIVEGLMKARPGAVVKPVSADEMKAITTKVISQSAAK</sequence>
<dbReference type="GO" id="GO:0022857">
    <property type="term" value="F:transmembrane transporter activity"/>
    <property type="evidence" value="ECO:0007669"/>
    <property type="project" value="InterPro"/>
</dbReference>
<dbReference type="Pfam" id="PF25917">
    <property type="entry name" value="BSH_RND"/>
    <property type="match status" value="1"/>
</dbReference>
<accession>A0A2N3J947</accession>
<dbReference type="AlphaFoldDB" id="A0A2N3J947"/>
<dbReference type="Proteomes" id="UP000233526">
    <property type="component" value="Unassembled WGS sequence"/>
</dbReference>
<name>A0A2N3J947_AERSO</name>
<dbReference type="GO" id="GO:0005886">
    <property type="term" value="C:plasma membrane"/>
    <property type="evidence" value="ECO:0007669"/>
    <property type="project" value="UniProtKB-SubCell"/>
</dbReference>
<evidence type="ECO:0000256" key="1">
    <source>
        <dbReference type="ARBA" id="ARBA00004519"/>
    </source>
</evidence>
<dbReference type="RefSeq" id="WP_068977532.1">
    <property type="nucleotide sequence ID" value="NZ_CAWNSS010000001.1"/>
</dbReference>
<comment type="similarity">
    <text evidence="2">Belongs to the membrane fusion protein (MFP) (TC 8.A.1) family.</text>
</comment>
<dbReference type="SUPFAM" id="SSF111369">
    <property type="entry name" value="HlyD-like secretion proteins"/>
    <property type="match status" value="1"/>
</dbReference>
<dbReference type="Gene3D" id="2.40.420.20">
    <property type="match status" value="1"/>
</dbReference>
<dbReference type="Gene3D" id="2.40.50.100">
    <property type="match status" value="1"/>
</dbReference>
<evidence type="ECO:0000259" key="5">
    <source>
        <dbReference type="Pfam" id="PF25944"/>
    </source>
</evidence>
<organism evidence="7 8">
    <name type="scientific">Aeromonas sobria</name>
    <dbReference type="NCBI Taxonomy" id="646"/>
    <lineage>
        <taxon>Bacteria</taxon>
        <taxon>Pseudomonadati</taxon>
        <taxon>Pseudomonadota</taxon>
        <taxon>Gammaproteobacteria</taxon>
        <taxon>Aeromonadales</taxon>
        <taxon>Aeromonadaceae</taxon>
        <taxon>Aeromonas</taxon>
    </lineage>
</organism>
<evidence type="ECO:0000259" key="4">
    <source>
        <dbReference type="Pfam" id="PF25917"/>
    </source>
</evidence>
<dbReference type="InterPro" id="IPR058624">
    <property type="entry name" value="MdtA-like_HH"/>
</dbReference>
<proteinExistence type="inferred from homology"/>
<gene>
    <name evidence="7" type="ORF">AOX56_00845</name>
</gene>
<dbReference type="FunFam" id="2.40.420.20:FF:000001">
    <property type="entry name" value="Efflux RND transporter periplasmic adaptor subunit"/>
    <property type="match status" value="1"/>
</dbReference>
<comment type="subcellular location">
    <subcellularLocation>
        <location evidence="1">Cell inner membrane</location>
        <topology evidence="1">Lipid-anchor</topology>
    </subcellularLocation>
</comment>
<dbReference type="Pfam" id="PF25944">
    <property type="entry name" value="Beta-barrel_RND"/>
    <property type="match status" value="1"/>
</dbReference>
<dbReference type="InterPro" id="IPR058625">
    <property type="entry name" value="MdtA-like_BSH"/>
</dbReference>
<feature type="domain" description="Multidrug resistance protein MdtA-like C-terminal permuted SH3" evidence="6">
    <location>
        <begin position="309"/>
        <end position="368"/>
    </location>
</feature>
<dbReference type="Gene3D" id="2.40.30.170">
    <property type="match status" value="1"/>
</dbReference>
<dbReference type="NCBIfam" id="TIGR01730">
    <property type="entry name" value="RND_mfp"/>
    <property type="match status" value="1"/>
</dbReference>
<dbReference type="Gene3D" id="1.10.287.470">
    <property type="entry name" value="Helix hairpin bin"/>
    <property type="match status" value="1"/>
</dbReference>
<dbReference type="InterPro" id="IPR006143">
    <property type="entry name" value="RND_pump_MFP"/>
</dbReference>
<dbReference type="PANTHER" id="PTHR30158">
    <property type="entry name" value="ACRA/E-RELATED COMPONENT OF DRUG EFFLUX TRANSPORTER"/>
    <property type="match status" value="1"/>
</dbReference>
<dbReference type="Pfam" id="PF25967">
    <property type="entry name" value="RND-MFP_C"/>
    <property type="match status" value="1"/>
</dbReference>
<dbReference type="EMBL" id="LJZX01000001">
    <property type="protein sequence ID" value="PKQ83096.1"/>
    <property type="molecule type" value="Genomic_DNA"/>
</dbReference>
<evidence type="ECO:0000259" key="6">
    <source>
        <dbReference type="Pfam" id="PF25967"/>
    </source>
</evidence>
<evidence type="ECO:0000313" key="7">
    <source>
        <dbReference type="EMBL" id="PKQ83096.1"/>
    </source>
</evidence>
<dbReference type="GO" id="GO:0046677">
    <property type="term" value="P:response to antibiotic"/>
    <property type="evidence" value="ECO:0007669"/>
    <property type="project" value="TreeGrafter"/>
</dbReference>
<protein>
    <submittedName>
        <fullName evidence="7">Hemolysin D</fullName>
    </submittedName>
</protein>
<reference evidence="7 8" key="1">
    <citation type="journal article" date="2017" name="Front. Microbiol.">
        <title>Strong Genomic and Phenotypic Heterogeneity in the Aeromonas sobria Species Complex.</title>
        <authorList>
            <person name="Gauthier J."/>
            <person name="Vincent A.T."/>
            <person name="Charette S.J."/>
            <person name="Derome N."/>
        </authorList>
    </citation>
    <scope>NUCLEOTIDE SEQUENCE [LARGE SCALE GENOMIC DNA]</scope>
    <source>
        <strain evidence="7 8">JF2635</strain>
    </source>
</reference>
<feature type="domain" description="Multidrug resistance protein MdtA-like alpha-helical hairpin" evidence="3">
    <location>
        <begin position="108"/>
        <end position="177"/>
    </location>
</feature>
<feature type="domain" description="Multidrug resistance protein MdtA-like beta-barrel" evidence="5">
    <location>
        <begin position="215"/>
        <end position="305"/>
    </location>
</feature>
<dbReference type="InterPro" id="IPR058627">
    <property type="entry name" value="MdtA-like_C"/>
</dbReference>